<keyword evidence="4 7" id="KW-1133">Transmembrane helix</keyword>
<dbReference type="AlphaFoldDB" id="A0A7G7VJH5"/>
<evidence type="ECO:0000259" key="9">
    <source>
        <dbReference type="Pfam" id="PF12704"/>
    </source>
</evidence>
<dbReference type="InterPro" id="IPR050250">
    <property type="entry name" value="Macrolide_Exporter_MacB"/>
</dbReference>
<evidence type="ECO:0000256" key="5">
    <source>
        <dbReference type="ARBA" id="ARBA00023136"/>
    </source>
</evidence>
<dbReference type="EMBL" id="CP060204">
    <property type="protein sequence ID" value="QNH54268.1"/>
    <property type="molecule type" value="Genomic_DNA"/>
</dbReference>
<evidence type="ECO:0000256" key="7">
    <source>
        <dbReference type="SAM" id="Phobius"/>
    </source>
</evidence>
<dbReference type="PANTHER" id="PTHR30572">
    <property type="entry name" value="MEMBRANE COMPONENT OF TRANSPORTER-RELATED"/>
    <property type="match status" value="1"/>
</dbReference>
<dbReference type="InterPro" id="IPR003838">
    <property type="entry name" value="ABC3_permease_C"/>
</dbReference>
<gene>
    <name evidence="10" type="ORF">H1B31_10555</name>
</gene>
<feature type="domain" description="MacB-like periplasmic core" evidence="9">
    <location>
        <begin position="18"/>
        <end position="233"/>
    </location>
</feature>
<dbReference type="Proteomes" id="UP000515480">
    <property type="component" value="Chromosome"/>
</dbReference>
<dbReference type="GO" id="GO:0022857">
    <property type="term" value="F:transmembrane transporter activity"/>
    <property type="evidence" value="ECO:0007669"/>
    <property type="project" value="TreeGrafter"/>
</dbReference>
<reference evidence="10 11" key="1">
    <citation type="submission" date="2020-07" db="EMBL/GenBank/DDBJ databases">
        <title>Complete genome and description of Selenomonas timonensis sp. nov., a new bacterium isolated from a gingivitis subject.</title>
        <authorList>
            <person name="Antezack A."/>
        </authorList>
    </citation>
    <scope>NUCLEOTIDE SEQUENCE [LARGE SCALE GENOMIC DNA]</scope>
    <source>
        <strain evidence="10 11">Marseille-Q3039</strain>
    </source>
</reference>
<evidence type="ECO:0000256" key="1">
    <source>
        <dbReference type="ARBA" id="ARBA00004651"/>
    </source>
</evidence>
<evidence type="ECO:0000259" key="8">
    <source>
        <dbReference type="Pfam" id="PF02687"/>
    </source>
</evidence>
<dbReference type="Pfam" id="PF02687">
    <property type="entry name" value="FtsX"/>
    <property type="match status" value="1"/>
</dbReference>
<keyword evidence="3 7" id="KW-0812">Transmembrane</keyword>
<evidence type="ECO:0000313" key="10">
    <source>
        <dbReference type="EMBL" id="QNH54268.1"/>
    </source>
</evidence>
<keyword evidence="11" id="KW-1185">Reference proteome</keyword>
<evidence type="ECO:0000256" key="4">
    <source>
        <dbReference type="ARBA" id="ARBA00022989"/>
    </source>
</evidence>
<dbReference type="RefSeq" id="WP_009441807.1">
    <property type="nucleotide sequence ID" value="NZ_CP060204.1"/>
</dbReference>
<keyword evidence="5 7" id="KW-0472">Membrane</keyword>
<protein>
    <submittedName>
        <fullName evidence="10">ABC transporter permease</fullName>
    </submittedName>
</protein>
<dbReference type="InterPro" id="IPR025857">
    <property type="entry name" value="MacB_PCD"/>
</dbReference>
<evidence type="ECO:0000256" key="3">
    <source>
        <dbReference type="ARBA" id="ARBA00022692"/>
    </source>
</evidence>
<keyword evidence="2" id="KW-1003">Cell membrane</keyword>
<evidence type="ECO:0000313" key="11">
    <source>
        <dbReference type="Proteomes" id="UP000515480"/>
    </source>
</evidence>
<comment type="similarity">
    <text evidence="6">Belongs to the ABC-4 integral membrane protein family.</text>
</comment>
<name>A0A7G7VJH5_9FIRM</name>
<sequence>MFWQMVKGALIRQRGRFILIALTVALGVSLATAMLNVMFDIGEKVNQELKAFGANITVTPRNSMVLKDLYGVETTKSTHREYLEESDLGNIKTIFWTNNIVAFAPSLTTNMTLADGETVPLFGTWFEHTLTLPTDEVYTTGVKFMKSWWHVDGDWADDTQTDQVLVGTKLAQKLGVSAGSTLSYKKPDGSDGTLTVTGILSGGGDEENQIVGSLALAQNLANAAGKIDQVEVSAMTTPENDLARKAAENPKSLSQAEYDIWYCTSYVGSIAYQIEEVMQNAAAHPVRQIAESEGKILGKTQLLMLLITVLSLLSSSLGVSNLISANIMERSRELGLLKALGATNLAVVLSVLAEIFIAGIMGGILGYVVGLGFAQLIGENVFGSGIAVNPYVIPIIAVLMSLVLIIGSVPAIRMLLSLQPAEVLYGR</sequence>
<feature type="transmembrane region" description="Helical" evidence="7">
    <location>
        <begin position="391"/>
        <end position="412"/>
    </location>
</feature>
<feature type="transmembrane region" description="Helical" evidence="7">
    <location>
        <begin position="345"/>
        <end position="371"/>
    </location>
</feature>
<feature type="transmembrane region" description="Helical" evidence="7">
    <location>
        <begin position="302"/>
        <end position="324"/>
    </location>
</feature>
<dbReference type="KEGG" id="stim:H1B31_10555"/>
<proteinExistence type="inferred from homology"/>
<evidence type="ECO:0000256" key="2">
    <source>
        <dbReference type="ARBA" id="ARBA00022475"/>
    </source>
</evidence>
<dbReference type="GO" id="GO:0005886">
    <property type="term" value="C:plasma membrane"/>
    <property type="evidence" value="ECO:0007669"/>
    <property type="project" value="UniProtKB-SubCell"/>
</dbReference>
<evidence type="ECO:0000256" key="6">
    <source>
        <dbReference type="ARBA" id="ARBA00038076"/>
    </source>
</evidence>
<dbReference type="PANTHER" id="PTHR30572:SF4">
    <property type="entry name" value="ABC TRANSPORTER PERMEASE YTRF"/>
    <property type="match status" value="1"/>
</dbReference>
<comment type="subcellular location">
    <subcellularLocation>
        <location evidence="1">Cell membrane</location>
        <topology evidence="1">Multi-pass membrane protein</topology>
    </subcellularLocation>
</comment>
<accession>A0A7G7VJH5</accession>
<dbReference type="Pfam" id="PF12704">
    <property type="entry name" value="MacB_PCD"/>
    <property type="match status" value="1"/>
</dbReference>
<organism evidence="10 11">
    <name type="scientific">Selenomonas timonae</name>
    <dbReference type="NCBI Taxonomy" id="2754044"/>
    <lineage>
        <taxon>Bacteria</taxon>
        <taxon>Bacillati</taxon>
        <taxon>Bacillota</taxon>
        <taxon>Negativicutes</taxon>
        <taxon>Selenomonadales</taxon>
        <taxon>Selenomonadaceae</taxon>
        <taxon>Selenomonas</taxon>
    </lineage>
</organism>
<feature type="domain" description="ABC3 transporter permease C-terminal" evidence="8">
    <location>
        <begin position="306"/>
        <end position="420"/>
    </location>
</feature>